<reference evidence="3 4" key="1">
    <citation type="submission" date="2019-02" db="EMBL/GenBank/DDBJ databases">
        <title>Deep-cultivation of Planctomycetes and their phenomic and genomic characterization uncovers novel biology.</title>
        <authorList>
            <person name="Wiegand S."/>
            <person name="Jogler M."/>
            <person name="Boedeker C."/>
            <person name="Pinto D."/>
            <person name="Vollmers J."/>
            <person name="Rivas-Marin E."/>
            <person name="Kohn T."/>
            <person name="Peeters S.H."/>
            <person name="Heuer A."/>
            <person name="Rast P."/>
            <person name="Oberbeckmann S."/>
            <person name="Bunk B."/>
            <person name="Jeske O."/>
            <person name="Meyerdierks A."/>
            <person name="Storesund J.E."/>
            <person name="Kallscheuer N."/>
            <person name="Luecker S."/>
            <person name="Lage O.M."/>
            <person name="Pohl T."/>
            <person name="Merkel B.J."/>
            <person name="Hornburger P."/>
            <person name="Mueller R.-W."/>
            <person name="Bruemmer F."/>
            <person name="Labrenz M."/>
            <person name="Spormann A.M."/>
            <person name="Op den Camp H."/>
            <person name="Overmann J."/>
            <person name="Amann R."/>
            <person name="Jetten M.S.M."/>
            <person name="Mascher T."/>
            <person name="Medema M.H."/>
            <person name="Devos D.P."/>
            <person name="Kaster A.-K."/>
            <person name="Ovreas L."/>
            <person name="Rohde M."/>
            <person name="Galperin M.Y."/>
            <person name="Jogler C."/>
        </authorList>
    </citation>
    <scope>NUCLEOTIDE SEQUENCE [LARGE SCALE GENOMIC DNA]</scope>
    <source>
        <strain evidence="3 4">K23_9</strain>
    </source>
</reference>
<protein>
    <submittedName>
        <fullName evidence="3">Uncharacterized protein</fullName>
    </submittedName>
</protein>
<evidence type="ECO:0000313" key="4">
    <source>
        <dbReference type="Proteomes" id="UP000319817"/>
    </source>
</evidence>
<feature type="compositionally biased region" description="Polar residues" evidence="1">
    <location>
        <begin position="157"/>
        <end position="167"/>
    </location>
</feature>
<feature type="transmembrane region" description="Helical" evidence="2">
    <location>
        <begin position="225"/>
        <end position="242"/>
    </location>
</feature>
<sequence>MSQSDYDRESTTSGLGAAPSPLPNSGAPQPPPAASPRPTSPPAASNSGPPASGPLQTGAPNNGPAPAQPTNRPPEAQPGRHLPTPPAIPPAAAARSSEQNTPPVQRTPATPRLQPTPPNPSVPKQPVAGKVSGRAVPPPPPPRSTLAPVRKGAEISPNISGVGSATSPRWRGELQDINRRAEAKENARRALMLAAETGGEVAPETVAEAEEDYEDPIVTRTAPPWLLSTVIHLVLLLILALITSPVGSGIGRVLLVMGLSEQQTDSTLTEFTIEAPVEVGEDLEETEDIPIEIDTPQIFEMAQPIVEDVKAPPEVGVGPSSIDISMPMFNGRTGAMKKALLSIYGGTPETEEAVASGLAWLKRNQQRDGSWSMRGPFGDGGITENRTAATAMALLAFMGDGNTHKGGEYKDEVLRGVKYLIGKQARDGFMAREARGHEKMYAQAQATIALCELYGMTGDSWLRPRAQLAVEFAEKSQSSEGGWRYEPRFDADTSVTGWFVMALKSAQSTDLIVNDSILRKVSGYLDTVSSYGGAAYSYQQRGSPSPAMTAEGLLCRQYLGWFREHPPMQRGIEALLLDSPFDMRDRDVYYWYYATQALHHFGGPHWREWNNVMRVQLPKAQVKQGRERGSWAPQGDQWGRNSGRLYTTCLSIYCLEVYYRHMPLYKENAADKAAAGKDAADPTPDAAKEPPGGGAKRMGIPADAAKGLGSEIQF</sequence>
<feature type="compositionally biased region" description="Pro residues" evidence="1">
    <location>
        <begin position="28"/>
        <end position="41"/>
    </location>
</feature>
<evidence type="ECO:0000256" key="2">
    <source>
        <dbReference type="SAM" id="Phobius"/>
    </source>
</evidence>
<feature type="region of interest" description="Disordered" evidence="1">
    <location>
        <begin position="675"/>
        <end position="714"/>
    </location>
</feature>
<accession>A0A517NU92</accession>
<feature type="compositionally biased region" description="Low complexity" evidence="1">
    <location>
        <begin position="42"/>
        <end position="70"/>
    </location>
</feature>
<keyword evidence="4" id="KW-1185">Reference proteome</keyword>
<feature type="region of interest" description="Disordered" evidence="1">
    <location>
        <begin position="1"/>
        <end position="172"/>
    </location>
</feature>
<name>A0A517NU92_9BACT</name>
<dbReference type="InterPro" id="IPR008930">
    <property type="entry name" value="Terpenoid_cyclase/PrenylTrfase"/>
</dbReference>
<dbReference type="PANTHER" id="PTHR48125:SF10">
    <property type="entry name" value="OS12G0136300 PROTEIN"/>
    <property type="match status" value="1"/>
</dbReference>
<dbReference type="Proteomes" id="UP000319817">
    <property type="component" value="Chromosome"/>
</dbReference>
<dbReference type="AlphaFoldDB" id="A0A517NU92"/>
<feature type="compositionally biased region" description="Polar residues" evidence="1">
    <location>
        <begin position="96"/>
        <end position="108"/>
    </location>
</feature>
<dbReference type="Gene3D" id="1.50.10.20">
    <property type="match status" value="1"/>
</dbReference>
<evidence type="ECO:0000313" key="3">
    <source>
        <dbReference type="EMBL" id="QDT10682.1"/>
    </source>
</evidence>
<dbReference type="CDD" id="cd00688">
    <property type="entry name" value="ISOPREN_C2_like"/>
    <property type="match status" value="1"/>
</dbReference>
<organism evidence="3 4">
    <name type="scientific">Stieleria marina</name>
    <dbReference type="NCBI Taxonomy" id="1930275"/>
    <lineage>
        <taxon>Bacteria</taxon>
        <taxon>Pseudomonadati</taxon>
        <taxon>Planctomycetota</taxon>
        <taxon>Planctomycetia</taxon>
        <taxon>Pirellulales</taxon>
        <taxon>Pirellulaceae</taxon>
        <taxon>Stieleria</taxon>
    </lineage>
</organism>
<keyword evidence="2" id="KW-0472">Membrane</keyword>
<keyword evidence="2" id="KW-0812">Transmembrane</keyword>
<dbReference type="PANTHER" id="PTHR48125">
    <property type="entry name" value="LP07818P1"/>
    <property type="match status" value="1"/>
</dbReference>
<feature type="compositionally biased region" description="Pro residues" evidence="1">
    <location>
        <begin position="114"/>
        <end position="123"/>
    </location>
</feature>
<proteinExistence type="predicted"/>
<evidence type="ECO:0000256" key="1">
    <source>
        <dbReference type="SAM" id="MobiDB-lite"/>
    </source>
</evidence>
<keyword evidence="2" id="KW-1133">Transmembrane helix</keyword>
<dbReference type="SUPFAM" id="SSF48239">
    <property type="entry name" value="Terpenoid cyclases/Protein prenyltransferases"/>
    <property type="match status" value="1"/>
</dbReference>
<dbReference type="EMBL" id="CP036526">
    <property type="protein sequence ID" value="QDT10682.1"/>
    <property type="molecule type" value="Genomic_DNA"/>
</dbReference>
<gene>
    <name evidence="3" type="ORF">K239x_26390</name>
</gene>
<feature type="compositionally biased region" description="Basic and acidic residues" evidence="1">
    <location>
        <begin position="1"/>
        <end position="10"/>
    </location>
</feature>